<dbReference type="EMBL" id="JYDJ01002337">
    <property type="protein sequence ID" value="KRX30613.1"/>
    <property type="molecule type" value="Genomic_DNA"/>
</dbReference>
<reference evidence="1 2" key="1">
    <citation type="submission" date="2015-01" db="EMBL/GenBank/DDBJ databases">
        <title>Evolution of Trichinella species and genotypes.</title>
        <authorList>
            <person name="Korhonen P.K."/>
            <person name="Edoardo P."/>
            <person name="Giuseppe L.R."/>
            <person name="Gasser R.B."/>
        </authorList>
    </citation>
    <scope>NUCLEOTIDE SEQUENCE [LARGE SCALE GENOMIC DNA]</scope>
    <source>
        <strain evidence="1">ISS417</strain>
    </source>
</reference>
<comment type="caution">
    <text evidence="1">The sequence shown here is derived from an EMBL/GenBank/DDBJ whole genome shotgun (WGS) entry which is preliminary data.</text>
</comment>
<organism evidence="1 2">
    <name type="scientific">Trichinella murrelli</name>
    <dbReference type="NCBI Taxonomy" id="144512"/>
    <lineage>
        <taxon>Eukaryota</taxon>
        <taxon>Metazoa</taxon>
        <taxon>Ecdysozoa</taxon>
        <taxon>Nematoda</taxon>
        <taxon>Enoplea</taxon>
        <taxon>Dorylaimia</taxon>
        <taxon>Trichinellida</taxon>
        <taxon>Trichinellidae</taxon>
        <taxon>Trichinella</taxon>
    </lineage>
</organism>
<gene>
    <name evidence="1" type="ORF">T05_2430</name>
</gene>
<dbReference type="AlphaFoldDB" id="A0A0V0SVM7"/>
<accession>A0A0V0SVM7</accession>
<keyword evidence="2" id="KW-1185">Reference proteome</keyword>
<protein>
    <submittedName>
        <fullName evidence="1">Uncharacterized protein</fullName>
    </submittedName>
</protein>
<evidence type="ECO:0000313" key="2">
    <source>
        <dbReference type="Proteomes" id="UP000055048"/>
    </source>
</evidence>
<sequence length="37" mass="3968">MKKYYSLKTGKYPNVDGSAETSSFADPSGMYPCEGSA</sequence>
<evidence type="ECO:0000313" key="1">
    <source>
        <dbReference type="EMBL" id="KRX30613.1"/>
    </source>
</evidence>
<proteinExistence type="predicted"/>
<dbReference type="Proteomes" id="UP000055048">
    <property type="component" value="Unassembled WGS sequence"/>
</dbReference>
<name>A0A0V0SVM7_9BILA</name>